<evidence type="ECO:0000313" key="1">
    <source>
        <dbReference type="Proteomes" id="UP000887565"/>
    </source>
</evidence>
<evidence type="ECO:0000313" key="2">
    <source>
        <dbReference type="WBParaSite" id="nRc.2.0.1.t14363-RA"/>
    </source>
</evidence>
<sequence length="73" mass="7707">MGLDFVRHSCVGQENKVVDGKIACWALQSKYSLLTAAATSSDMLTISVATISKGCLGWICNSGRGGNMRGIIN</sequence>
<keyword evidence="1" id="KW-1185">Reference proteome</keyword>
<organism evidence="1 2">
    <name type="scientific">Romanomermis culicivorax</name>
    <name type="common">Nematode worm</name>
    <dbReference type="NCBI Taxonomy" id="13658"/>
    <lineage>
        <taxon>Eukaryota</taxon>
        <taxon>Metazoa</taxon>
        <taxon>Ecdysozoa</taxon>
        <taxon>Nematoda</taxon>
        <taxon>Enoplea</taxon>
        <taxon>Dorylaimia</taxon>
        <taxon>Mermithida</taxon>
        <taxon>Mermithoidea</taxon>
        <taxon>Mermithidae</taxon>
        <taxon>Romanomermis</taxon>
    </lineage>
</organism>
<name>A0A915ILN2_ROMCU</name>
<reference evidence="2" key="1">
    <citation type="submission" date="2022-11" db="UniProtKB">
        <authorList>
            <consortium name="WormBaseParasite"/>
        </authorList>
    </citation>
    <scope>IDENTIFICATION</scope>
</reference>
<protein>
    <submittedName>
        <fullName evidence="2">Uncharacterized protein</fullName>
    </submittedName>
</protein>
<proteinExistence type="predicted"/>
<accession>A0A915ILN2</accession>
<dbReference type="Proteomes" id="UP000887565">
    <property type="component" value="Unplaced"/>
</dbReference>
<dbReference type="AlphaFoldDB" id="A0A915ILN2"/>
<dbReference type="WBParaSite" id="nRc.2.0.1.t14363-RA">
    <property type="protein sequence ID" value="nRc.2.0.1.t14363-RA"/>
    <property type="gene ID" value="nRc.2.0.1.g14363"/>
</dbReference>